<name>A0A251T947_HELAN</name>
<dbReference type="EMBL" id="CM007901">
    <property type="protein sequence ID" value="OTG06471.1"/>
    <property type="molecule type" value="Genomic_DNA"/>
</dbReference>
<reference evidence="2" key="2">
    <citation type="submission" date="2017-02" db="EMBL/GenBank/DDBJ databases">
        <title>Sunflower complete genome.</title>
        <authorList>
            <person name="Langlade N."/>
            <person name="Munos S."/>
        </authorList>
    </citation>
    <scope>NUCLEOTIDE SEQUENCE [LARGE SCALE GENOMIC DNA]</scope>
    <source>
        <tissue evidence="2">Leaves</tissue>
    </source>
</reference>
<evidence type="ECO:0000313" key="1">
    <source>
        <dbReference type="EMBL" id="KAF5779903.1"/>
    </source>
</evidence>
<dbReference type="InParanoid" id="A0A251T947"/>
<reference evidence="1 3" key="1">
    <citation type="journal article" date="2017" name="Nature">
        <title>The sunflower genome provides insights into oil metabolism, flowering and Asterid evolution.</title>
        <authorList>
            <person name="Badouin H."/>
            <person name="Gouzy J."/>
            <person name="Grassa C.J."/>
            <person name="Murat F."/>
            <person name="Staton S.E."/>
            <person name="Cottret L."/>
            <person name="Lelandais-Briere C."/>
            <person name="Owens G.L."/>
            <person name="Carrere S."/>
            <person name="Mayjonade B."/>
            <person name="Legrand L."/>
            <person name="Gill N."/>
            <person name="Kane N.C."/>
            <person name="Bowers J.E."/>
            <person name="Hubner S."/>
            <person name="Bellec A."/>
            <person name="Berard A."/>
            <person name="Berges H."/>
            <person name="Blanchet N."/>
            <person name="Boniface M.C."/>
            <person name="Brunel D."/>
            <person name="Catrice O."/>
            <person name="Chaidir N."/>
            <person name="Claudel C."/>
            <person name="Donnadieu C."/>
            <person name="Faraut T."/>
            <person name="Fievet G."/>
            <person name="Helmstetter N."/>
            <person name="King M."/>
            <person name="Knapp S.J."/>
            <person name="Lai Z."/>
            <person name="Le Paslier M.C."/>
            <person name="Lippi Y."/>
            <person name="Lorenzon L."/>
            <person name="Mandel J.R."/>
            <person name="Marage G."/>
            <person name="Marchand G."/>
            <person name="Marquand E."/>
            <person name="Bret-Mestries E."/>
            <person name="Morien E."/>
            <person name="Nambeesan S."/>
            <person name="Nguyen T."/>
            <person name="Pegot-Espagnet P."/>
            <person name="Pouilly N."/>
            <person name="Raftis F."/>
            <person name="Sallet E."/>
            <person name="Schiex T."/>
            <person name="Thomas J."/>
            <person name="Vandecasteele C."/>
            <person name="Vares D."/>
            <person name="Vear F."/>
            <person name="Vautrin S."/>
            <person name="Crespi M."/>
            <person name="Mangin B."/>
            <person name="Burke J.M."/>
            <person name="Salse J."/>
            <person name="Munos S."/>
            <person name="Vincourt P."/>
            <person name="Rieseberg L.H."/>
            <person name="Langlade N.B."/>
        </authorList>
    </citation>
    <scope>NUCLEOTIDE SEQUENCE [LARGE SCALE GENOMIC DNA]</scope>
    <source>
        <strain evidence="3">cv. SF193</strain>
        <tissue evidence="1">Leaves</tissue>
    </source>
</reference>
<organism evidence="2 3">
    <name type="scientific">Helianthus annuus</name>
    <name type="common">Common sunflower</name>
    <dbReference type="NCBI Taxonomy" id="4232"/>
    <lineage>
        <taxon>Eukaryota</taxon>
        <taxon>Viridiplantae</taxon>
        <taxon>Streptophyta</taxon>
        <taxon>Embryophyta</taxon>
        <taxon>Tracheophyta</taxon>
        <taxon>Spermatophyta</taxon>
        <taxon>Magnoliopsida</taxon>
        <taxon>eudicotyledons</taxon>
        <taxon>Gunneridae</taxon>
        <taxon>Pentapetalae</taxon>
        <taxon>asterids</taxon>
        <taxon>campanulids</taxon>
        <taxon>Asterales</taxon>
        <taxon>Asteraceae</taxon>
        <taxon>Asteroideae</taxon>
        <taxon>Heliantheae alliance</taxon>
        <taxon>Heliantheae</taxon>
        <taxon>Helianthus</taxon>
    </lineage>
</organism>
<protein>
    <submittedName>
        <fullName evidence="2">Uncharacterized protein</fullName>
    </submittedName>
</protein>
<gene>
    <name evidence="2" type="ORF">HannXRQ_Chr12g0386041</name>
    <name evidence="1" type="ORF">HanXRQr2_Chr12g0564941</name>
</gene>
<keyword evidence="3" id="KW-1185">Reference proteome</keyword>
<evidence type="ECO:0000313" key="3">
    <source>
        <dbReference type="Proteomes" id="UP000215914"/>
    </source>
</evidence>
<proteinExistence type="predicted"/>
<accession>A0A251T947</accession>
<evidence type="ECO:0000313" key="2">
    <source>
        <dbReference type="EMBL" id="OTG06471.1"/>
    </source>
</evidence>
<dbReference type="AlphaFoldDB" id="A0A251T947"/>
<reference evidence="1" key="3">
    <citation type="submission" date="2020-06" db="EMBL/GenBank/DDBJ databases">
        <title>Helianthus annuus Genome sequencing and assembly Release 2.</title>
        <authorList>
            <person name="Gouzy J."/>
            <person name="Langlade N."/>
            <person name="Munos S."/>
        </authorList>
    </citation>
    <scope>NUCLEOTIDE SEQUENCE</scope>
    <source>
        <tissue evidence="1">Leaves</tissue>
    </source>
</reference>
<dbReference type="EMBL" id="MNCJ02000327">
    <property type="protein sequence ID" value="KAF5779903.1"/>
    <property type="molecule type" value="Genomic_DNA"/>
</dbReference>
<dbReference type="Proteomes" id="UP000215914">
    <property type="component" value="Chromosome 12"/>
</dbReference>
<dbReference type="Gramene" id="mRNA:HanXRQr2_Chr12g0564941">
    <property type="protein sequence ID" value="mRNA:HanXRQr2_Chr12g0564941"/>
    <property type="gene ID" value="HanXRQr2_Chr12g0564941"/>
</dbReference>
<sequence>MTDVEDLVGNTLWVFDEIDRNLPSSRFYISNQVVPESESEEIIQFPNSVSHFHSMASAYWNFVV</sequence>